<dbReference type="STRING" id="1206085.SAMN05443575_1633"/>
<feature type="domain" description="HTH tetR-type" evidence="3">
    <location>
        <begin position="18"/>
        <end position="77"/>
    </location>
</feature>
<dbReference type="PROSITE" id="PS50977">
    <property type="entry name" value="HTH_TETR_2"/>
    <property type="match status" value="1"/>
</dbReference>
<dbReference type="EMBL" id="FQVU01000002">
    <property type="protein sequence ID" value="SHG19366.1"/>
    <property type="molecule type" value="Genomic_DNA"/>
</dbReference>
<dbReference type="SUPFAM" id="SSF48498">
    <property type="entry name" value="Tetracyclin repressor-like, C-terminal domain"/>
    <property type="match status" value="1"/>
</dbReference>
<proteinExistence type="predicted"/>
<evidence type="ECO:0000256" key="1">
    <source>
        <dbReference type="ARBA" id="ARBA00023125"/>
    </source>
</evidence>
<dbReference type="InterPro" id="IPR001647">
    <property type="entry name" value="HTH_TetR"/>
</dbReference>
<dbReference type="AlphaFoldDB" id="A0A1M5HTT2"/>
<protein>
    <submittedName>
        <fullName evidence="4">Transcriptional regulator, TetR family</fullName>
    </submittedName>
</protein>
<evidence type="ECO:0000259" key="3">
    <source>
        <dbReference type="PROSITE" id="PS50977"/>
    </source>
</evidence>
<dbReference type="PANTHER" id="PTHR30055:SF160">
    <property type="entry name" value="TRANSCRIPTIONAL REGULATORY PROTEIN (PROBABLY ASNC-FAMILY)-RELATED"/>
    <property type="match status" value="1"/>
</dbReference>
<dbReference type="InterPro" id="IPR036271">
    <property type="entry name" value="Tet_transcr_reg_TetR-rel_C_sf"/>
</dbReference>
<dbReference type="GO" id="GO:0000976">
    <property type="term" value="F:transcription cis-regulatory region binding"/>
    <property type="evidence" value="ECO:0007669"/>
    <property type="project" value="TreeGrafter"/>
</dbReference>
<evidence type="ECO:0000256" key="2">
    <source>
        <dbReference type="PROSITE-ProRule" id="PRU00335"/>
    </source>
</evidence>
<evidence type="ECO:0000313" key="4">
    <source>
        <dbReference type="EMBL" id="SHG19366.1"/>
    </source>
</evidence>
<dbReference type="SUPFAM" id="SSF46689">
    <property type="entry name" value="Homeodomain-like"/>
    <property type="match status" value="1"/>
</dbReference>
<dbReference type="Gene3D" id="1.10.357.10">
    <property type="entry name" value="Tetracycline Repressor, domain 2"/>
    <property type="match status" value="1"/>
</dbReference>
<evidence type="ECO:0000313" key="5">
    <source>
        <dbReference type="Proteomes" id="UP000186132"/>
    </source>
</evidence>
<gene>
    <name evidence="4" type="ORF">SAMN05443575_1633</name>
</gene>
<dbReference type="InterPro" id="IPR050109">
    <property type="entry name" value="HTH-type_TetR-like_transc_reg"/>
</dbReference>
<keyword evidence="1 2" id="KW-0238">DNA-binding</keyword>
<dbReference type="PRINTS" id="PR00455">
    <property type="entry name" value="HTHTETR"/>
</dbReference>
<feature type="DNA-binding region" description="H-T-H motif" evidence="2">
    <location>
        <begin position="40"/>
        <end position="59"/>
    </location>
</feature>
<dbReference type="InterPro" id="IPR045823">
    <property type="entry name" value="TetR_C_32"/>
</dbReference>
<dbReference type="Proteomes" id="UP000186132">
    <property type="component" value="Unassembled WGS sequence"/>
</dbReference>
<accession>A0A1M5HTT2</accession>
<dbReference type="Pfam" id="PF19344">
    <property type="entry name" value="TetR_C_32"/>
    <property type="match status" value="1"/>
</dbReference>
<reference evidence="4 5" key="1">
    <citation type="submission" date="2016-11" db="EMBL/GenBank/DDBJ databases">
        <authorList>
            <person name="Jaros S."/>
            <person name="Januszkiewicz K."/>
            <person name="Wedrychowicz H."/>
        </authorList>
    </citation>
    <scope>NUCLEOTIDE SEQUENCE [LARGE SCALE GENOMIC DNA]</scope>
    <source>
        <strain evidence="4 5">DSM 45627</strain>
    </source>
</reference>
<name>A0A1M5HTT2_9ACTN</name>
<dbReference type="PANTHER" id="PTHR30055">
    <property type="entry name" value="HTH-TYPE TRANSCRIPTIONAL REGULATOR RUTR"/>
    <property type="match status" value="1"/>
</dbReference>
<dbReference type="GO" id="GO:0003700">
    <property type="term" value="F:DNA-binding transcription factor activity"/>
    <property type="evidence" value="ECO:0007669"/>
    <property type="project" value="TreeGrafter"/>
</dbReference>
<dbReference type="InterPro" id="IPR009057">
    <property type="entry name" value="Homeodomain-like_sf"/>
</dbReference>
<sequence>MSRLTADGRSARWAEHRVARREELIDHAVTAIGEYGSEVGVDRIAATAGTSKAVIYRYFADKGDLYRCVGRRVIDQIVDALQAVHTAADEQPTDPRSLLFRAIDGYLSLLDDNPELFRFVAQHRLLPEARAGRPTPADHSDPVTAILTRVLGDQLRGCGLDPAGAQPWGEAAVGFIRAASLWWLDHPRDMTRPQLTEYLAALLWGGAAGVFQSAGLAVDARPAAGVFRPADSRT</sequence>
<keyword evidence="5" id="KW-1185">Reference proteome</keyword>
<dbReference type="Pfam" id="PF00440">
    <property type="entry name" value="TetR_N"/>
    <property type="match status" value="1"/>
</dbReference>
<organism evidence="4 5">
    <name type="scientific">Jatrophihabitans endophyticus</name>
    <dbReference type="NCBI Taxonomy" id="1206085"/>
    <lineage>
        <taxon>Bacteria</taxon>
        <taxon>Bacillati</taxon>
        <taxon>Actinomycetota</taxon>
        <taxon>Actinomycetes</taxon>
        <taxon>Jatrophihabitantales</taxon>
        <taxon>Jatrophihabitantaceae</taxon>
        <taxon>Jatrophihabitans</taxon>
    </lineage>
</organism>